<keyword evidence="4" id="KW-0046">Antibiotic resistance</keyword>
<comment type="catalytic activity">
    <reaction evidence="4">
        <text>a 2-deoxystreptamine antibiotic + acetyl-CoA = an N(3)-acetyl-2-deoxystreptamine antibiotic + CoA + H(+)</text>
        <dbReference type="Rhea" id="RHEA:12665"/>
        <dbReference type="ChEBI" id="CHEBI:15378"/>
        <dbReference type="ChEBI" id="CHEBI:57287"/>
        <dbReference type="ChEBI" id="CHEBI:57288"/>
        <dbReference type="ChEBI" id="CHEBI:57921"/>
        <dbReference type="ChEBI" id="CHEBI:77452"/>
        <dbReference type="EC" id="2.3.1.81"/>
    </reaction>
</comment>
<proteinExistence type="inferred from homology"/>
<gene>
    <name evidence="5" type="ORF">ABWK59_19670</name>
</gene>
<dbReference type="GO" id="GO:0046353">
    <property type="term" value="F:aminoglycoside 3-N-acetyltransferase activity"/>
    <property type="evidence" value="ECO:0007669"/>
    <property type="project" value="UniProtKB-EC"/>
</dbReference>
<dbReference type="SUPFAM" id="SSF110710">
    <property type="entry name" value="TTHA0583/YokD-like"/>
    <property type="match status" value="1"/>
</dbReference>
<evidence type="ECO:0000313" key="5">
    <source>
        <dbReference type="EMBL" id="XCM80972.1"/>
    </source>
</evidence>
<dbReference type="AlphaFoldDB" id="A0AAU8JX63"/>
<name>A0AAU8JX63_9ACTN</name>
<evidence type="ECO:0000256" key="1">
    <source>
        <dbReference type="ARBA" id="ARBA00006383"/>
    </source>
</evidence>
<keyword evidence="3 4" id="KW-0012">Acyltransferase</keyword>
<organism evidence="5">
    <name type="scientific">Kitasatospora camelliae</name>
    <dbReference type="NCBI Taxonomy" id="3156397"/>
    <lineage>
        <taxon>Bacteria</taxon>
        <taxon>Bacillati</taxon>
        <taxon>Actinomycetota</taxon>
        <taxon>Actinomycetes</taxon>
        <taxon>Kitasatosporales</taxon>
        <taxon>Streptomycetaceae</taxon>
        <taxon>Kitasatospora</taxon>
    </lineage>
</organism>
<dbReference type="InterPro" id="IPR003679">
    <property type="entry name" value="Amioglycoside_AcTrfase"/>
</dbReference>
<dbReference type="KEGG" id="kcm:ABWK59_19670"/>
<dbReference type="GO" id="GO:0046677">
    <property type="term" value="P:response to antibiotic"/>
    <property type="evidence" value="ECO:0007669"/>
    <property type="project" value="UniProtKB-KW"/>
</dbReference>
<keyword evidence="2 4" id="KW-0808">Transferase</keyword>
<accession>A0AAU8JX63</accession>
<reference evidence="5" key="1">
    <citation type="submission" date="2024-06" db="EMBL/GenBank/DDBJ databases">
        <title>The genome sequences of Kitasatospora sp. strain HUAS MG31.</title>
        <authorList>
            <person name="Mo P."/>
        </authorList>
    </citation>
    <scope>NUCLEOTIDE SEQUENCE</scope>
    <source>
        <strain evidence="5">HUAS MG31</strain>
    </source>
</reference>
<comment type="similarity">
    <text evidence="1 4">Belongs to the antibiotic N-acetyltransferase family.</text>
</comment>
<evidence type="ECO:0000256" key="3">
    <source>
        <dbReference type="ARBA" id="ARBA00023315"/>
    </source>
</evidence>
<evidence type="ECO:0000256" key="2">
    <source>
        <dbReference type="ARBA" id="ARBA00022679"/>
    </source>
</evidence>
<dbReference type="Pfam" id="PF02522">
    <property type="entry name" value="Antibiotic_NAT"/>
    <property type="match status" value="1"/>
</dbReference>
<protein>
    <recommendedName>
        <fullName evidence="4">Aminoglycoside N(3)-acetyltransferase</fullName>
        <ecNumber evidence="4">2.3.1.-</ecNumber>
    </recommendedName>
</protein>
<dbReference type="EC" id="2.3.1.-" evidence="4"/>
<dbReference type="PANTHER" id="PTHR11104:SF0">
    <property type="entry name" value="SPBETA PROPHAGE-DERIVED AMINOGLYCOSIDE N(3')-ACETYLTRANSFERASE-LIKE PROTEIN YOKD"/>
    <property type="match status" value="1"/>
</dbReference>
<sequence>MITQAELVADLRASGVREGETLLVQSSTRAIGPVAGGSAAVVAALLEALGPTGTLVVYTATPENSDTSPLHHRAIAGLDPEGVRRFRAAMPAFDPARTPASPTMGRIAEEVRLHPGAVRSAHPQTSFAAVGPAAERITAGHPLRSHLGEDSPVHRLYRDRARALLVGVPVWCCTPLHLAEYWQPDREPQTYGCVVRGADGAPVWEHFRGLRLSDAHFAAVGEELARLESLRHGRLGEAHCFLLPIRDAVECADKWLRNRPA</sequence>
<dbReference type="EMBL" id="CP159872">
    <property type="protein sequence ID" value="XCM80972.1"/>
    <property type="molecule type" value="Genomic_DNA"/>
</dbReference>
<evidence type="ECO:0000256" key="4">
    <source>
        <dbReference type="RuleBase" id="RU365031"/>
    </source>
</evidence>
<dbReference type="InterPro" id="IPR028345">
    <property type="entry name" value="Antibiotic_NAT-like"/>
</dbReference>
<dbReference type="PANTHER" id="PTHR11104">
    <property type="entry name" value="AMINOGLYCOSIDE N3-ACETYLTRANSFERASE"/>
    <property type="match status" value="1"/>
</dbReference>
<dbReference type="RefSeq" id="WP_354641908.1">
    <property type="nucleotide sequence ID" value="NZ_CP159872.1"/>
</dbReference>